<dbReference type="Proteomes" id="UP000015105">
    <property type="component" value="Chromosome 7D"/>
</dbReference>
<reference evidence="3" key="2">
    <citation type="journal article" date="2017" name="Nat. Plants">
        <title>The Aegilops tauschii genome reveals multiple impacts of transposons.</title>
        <authorList>
            <person name="Zhao G."/>
            <person name="Zou C."/>
            <person name="Li K."/>
            <person name="Wang K."/>
            <person name="Li T."/>
            <person name="Gao L."/>
            <person name="Zhang X."/>
            <person name="Wang H."/>
            <person name="Yang Z."/>
            <person name="Liu X."/>
            <person name="Jiang W."/>
            <person name="Mao L."/>
            <person name="Kong X."/>
            <person name="Jiao Y."/>
            <person name="Jia J."/>
        </authorList>
    </citation>
    <scope>NUCLEOTIDE SEQUENCE [LARGE SCALE GENOMIC DNA]</scope>
    <source>
        <strain evidence="3">cv. AL8/78</strain>
    </source>
</reference>
<dbReference type="EnsemblPlants" id="AET7Gv20538300.39">
    <property type="protein sequence ID" value="AET7Gv20538300.39"/>
    <property type="gene ID" value="AET7Gv20538300"/>
</dbReference>
<dbReference type="Gramene" id="AET7Gv20538300.41">
    <property type="protein sequence ID" value="AET7Gv20538300.41"/>
    <property type="gene ID" value="AET7Gv20538300"/>
</dbReference>
<sequence>MTPAVGLVSAGRPSQWKWKDDHHGRRAGAGHRHGPARFTQTQPVSMAQTVGPPMAMFPAGVHGVSQQLFYDMRKKRIRRILRKILVKNKTCFTATPTKGAAW</sequence>
<proteinExistence type="predicted"/>
<organism evidence="2 3">
    <name type="scientific">Aegilops tauschii subsp. strangulata</name>
    <name type="common">Goatgrass</name>
    <dbReference type="NCBI Taxonomy" id="200361"/>
    <lineage>
        <taxon>Eukaryota</taxon>
        <taxon>Viridiplantae</taxon>
        <taxon>Streptophyta</taxon>
        <taxon>Embryophyta</taxon>
        <taxon>Tracheophyta</taxon>
        <taxon>Spermatophyta</taxon>
        <taxon>Magnoliopsida</taxon>
        <taxon>Liliopsida</taxon>
        <taxon>Poales</taxon>
        <taxon>Poaceae</taxon>
        <taxon>BOP clade</taxon>
        <taxon>Pooideae</taxon>
        <taxon>Triticodae</taxon>
        <taxon>Triticeae</taxon>
        <taxon>Triticinae</taxon>
        <taxon>Aegilops</taxon>
    </lineage>
</organism>
<reference evidence="2" key="4">
    <citation type="submission" date="2019-03" db="UniProtKB">
        <authorList>
            <consortium name="EnsemblPlants"/>
        </authorList>
    </citation>
    <scope>IDENTIFICATION</scope>
</reference>
<feature type="region of interest" description="Disordered" evidence="1">
    <location>
        <begin position="1"/>
        <end position="41"/>
    </location>
</feature>
<accession>A0A453RCG9</accession>
<name>A0A453RCG9_AEGTS</name>
<dbReference type="EnsemblPlants" id="AET7Gv20538300.41">
    <property type="protein sequence ID" value="AET7Gv20538300.41"/>
    <property type="gene ID" value="AET7Gv20538300"/>
</dbReference>
<reference evidence="3" key="1">
    <citation type="journal article" date="2014" name="Science">
        <title>Ancient hybridizations among the ancestral genomes of bread wheat.</title>
        <authorList>
            <consortium name="International Wheat Genome Sequencing Consortium,"/>
            <person name="Marcussen T."/>
            <person name="Sandve S.R."/>
            <person name="Heier L."/>
            <person name="Spannagl M."/>
            <person name="Pfeifer M."/>
            <person name="Jakobsen K.S."/>
            <person name="Wulff B.B."/>
            <person name="Steuernagel B."/>
            <person name="Mayer K.F."/>
            <person name="Olsen O.A."/>
        </authorList>
    </citation>
    <scope>NUCLEOTIDE SEQUENCE [LARGE SCALE GENOMIC DNA]</scope>
    <source>
        <strain evidence="3">cv. AL8/78</strain>
    </source>
</reference>
<protein>
    <submittedName>
        <fullName evidence="2">Uncharacterized protein</fullName>
    </submittedName>
</protein>
<evidence type="ECO:0000256" key="1">
    <source>
        <dbReference type="SAM" id="MobiDB-lite"/>
    </source>
</evidence>
<reference evidence="2" key="5">
    <citation type="journal article" date="2021" name="G3 (Bethesda)">
        <title>Aegilops tauschii genome assembly Aet v5.0 features greater sequence contiguity and improved annotation.</title>
        <authorList>
            <person name="Wang L."/>
            <person name="Zhu T."/>
            <person name="Rodriguez J.C."/>
            <person name="Deal K.R."/>
            <person name="Dubcovsky J."/>
            <person name="McGuire P.E."/>
            <person name="Lux T."/>
            <person name="Spannagl M."/>
            <person name="Mayer K.F.X."/>
            <person name="Baldrich P."/>
            <person name="Meyers B.C."/>
            <person name="Huo N."/>
            <person name="Gu Y.Q."/>
            <person name="Zhou H."/>
            <person name="Devos K.M."/>
            <person name="Bennetzen J.L."/>
            <person name="Unver T."/>
            <person name="Budak H."/>
            <person name="Gulick P.J."/>
            <person name="Galiba G."/>
            <person name="Kalapos B."/>
            <person name="Nelson D.R."/>
            <person name="Li P."/>
            <person name="You F.M."/>
            <person name="Luo M.C."/>
            <person name="Dvorak J."/>
        </authorList>
    </citation>
    <scope>NUCLEOTIDE SEQUENCE [LARGE SCALE GENOMIC DNA]</scope>
    <source>
        <strain evidence="2">cv. AL8/78</strain>
    </source>
</reference>
<reference evidence="2" key="3">
    <citation type="journal article" date="2017" name="Nature">
        <title>Genome sequence of the progenitor of the wheat D genome Aegilops tauschii.</title>
        <authorList>
            <person name="Luo M.C."/>
            <person name="Gu Y.Q."/>
            <person name="Puiu D."/>
            <person name="Wang H."/>
            <person name="Twardziok S.O."/>
            <person name="Deal K.R."/>
            <person name="Huo N."/>
            <person name="Zhu T."/>
            <person name="Wang L."/>
            <person name="Wang Y."/>
            <person name="McGuire P.E."/>
            <person name="Liu S."/>
            <person name="Long H."/>
            <person name="Ramasamy R.K."/>
            <person name="Rodriguez J.C."/>
            <person name="Van S.L."/>
            <person name="Yuan L."/>
            <person name="Wang Z."/>
            <person name="Xia Z."/>
            <person name="Xiao L."/>
            <person name="Anderson O.D."/>
            <person name="Ouyang S."/>
            <person name="Liang Y."/>
            <person name="Zimin A.V."/>
            <person name="Pertea G."/>
            <person name="Qi P."/>
            <person name="Bennetzen J.L."/>
            <person name="Dai X."/>
            <person name="Dawson M.W."/>
            <person name="Muller H.G."/>
            <person name="Kugler K."/>
            <person name="Rivarola-Duarte L."/>
            <person name="Spannagl M."/>
            <person name="Mayer K.F.X."/>
            <person name="Lu F.H."/>
            <person name="Bevan M.W."/>
            <person name="Leroy P."/>
            <person name="Li P."/>
            <person name="You F.M."/>
            <person name="Sun Q."/>
            <person name="Liu Z."/>
            <person name="Lyons E."/>
            <person name="Wicker T."/>
            <person name="Salzberg S.L."/>
            <person name="Devos K.M."/>
            <person name="Dvorak J."/>
        </authorList>
    </citation>
    <scope>NUCLEOTIDE SEQUENCE [LARGE SCALE GENOMIC DNA]</scope>
    <source>
        <strain evidence="2">cv. AL8/78</strain>
    </source>
</reference>
<evidence type="ECO:0000313" key="3">
    <source>
        <dbReference type="Proteomes" id="UP000015105"/>
    </source>
</evidence>
<evidence type="ECO:0000313" key="2">
    <source>
        <dbReference type="EnsemblPlants" id="AET7Gv20538300.39"/>
    </source>
</evidence>
<feature type="compositionally biased region" description="Basic residues" evidence="1">
    <location>
        <begin position="24"/>
        <end position="35"/>
    </location>
</feature>
<dbReference type="Gramene" id="AET7Gv20538300.39">
    <property type="protein sequence ID" value="AET7Gv20538300.39"/>
    <property type="gene ID" value="AET7Gv20538300"/>
</dbReference>
<keyword evidence="3" id="KW-1185">Reference proteome</keyword>
<dbReference type="AlphaFoldDB" id="A0A453RCG9"/>